<reference evidence="2" key="1">
    <citation type="journal article" date="2011" name="MBio">
        <title>Novel metabolic attributes of the genus Cyanothece, comprising a group of unicellular nitrogen-fixing Cyanobacteria.</title>
        <authorList>
            <person name="Bandyopadhyay A."/>
            <person name="Elvitigala T."/>
            <person name="Welsh E."/>
            <person name="Stockel J."/>
            <person name="Liberton M."/>
            <person name="Min H."/>
            <person name="Sherman L.A."/>
            <person name="Pakrasi H.B."/>
        </authorList>
    </citation>
    <scope>NUCLEOTIDE SEQUENCE [LARGE SCALE GENOMIC DNA]</scope>
    <source>
        <strain evidence="2">PCC 7424</strain>
    </source>
</reference>
<name>B7KE78_GLOC7</name>
<dbReference type="STRING" id="65393.PCC7424_4839"/>
<dbReference type="InterPro" id="IPR017601">
    <property type="entry name" value="DGQHR-contain_dom"/>
</dbReference>
<protein>
    <submittedName>
        <fullName evidence="1">DGQHR domain protein</fullName>
    </submittedName>
</protein>
<keyword evidence="2" id="KW-1185">Reference proteome</keyword>
<evidence type="ECO:0000313" key="2">
    <source>
        <dbReference type="Proteomes" id="UP000002384"/>
    </source>
</evidence>
<dbReference type="HOGENOM" id="CLU_036711_1_0_3"/>
<dbReference type="NCBIfam" id="TIGR03187">
    <property type="entry name" value="DGQHR"/>
    <property type="match status" value="1"/>
</dbReference>
<gene>
    <name evidence="1" type="ordered locus">PCC7424_4839</name>
</gene>
<dbReference type="Pfam" id="PF14072">
    <property type="entry name" value="DndB"/>
    <property type="match status" value="1"/>
</dbReference>
<dbReference type="InterPro" id="IPR017642">
    <property type="entry name" value="DNA_S_mod_DndB"/>
</dbReference>
<organism evidence="1 2">
    <name type="scientific">Gloeothece citriformis (strain PCC 7424)</name>
    <name type="common">Cyanothece sp. (strain PCC 7424)</name>
    <dbReference type="NCBI Taxonomy" id="65393"/>
    <lineage>
        <taxon>Bacteria</taxon>
        <taxon>Bacillati</taxon>
        <taxon>Cyanobacteriota</taxon>
        <taxon>Cyanophyceae</taxon>
        <taxon>Oscillatoriophycideae</taxon>
        <taxon>Chroococcales</taxon>
        <taxon>Aphanothecaceae</taxon>
        <taxon>Gloeothece</taxon>
        <taxon>Gloeothece citriformis</taxon>
    </lineage>
</organism>
<dbReference type="OrthoDB" id="3524978at2"/>
<evidence type="ECO:0000313" key="1">
    <source>
        <dbReference type="EMBL" id="ACK73196.1"/>
    </source>
</evidence>
<sequence>MMSEFNDDHDHTPRLDELLEPYFAQYYRQKCYIGLIFEQGKRKMIQINVPAHDLPTLLQAKPSTNNDPDSGKNRPVIKGHAEEVKQYILKRAKQNKPWILGTLTANIDPKDLTLIELGRGICLVIIDRGVKLDITDGQHRKQAIHELIESPDAKLIGDNDFPITLVLEADFNQCQTDFRDMAQTKNLDKSLLLSFGEFEGKVGITKNLIEKVPMFLNKTEKIKNSPASKQKLIYTSNYIAKLASCAFVNNDKNELEDYEVEQASQALINCLNQFFSTCHQTQFIAETRVEDLTVNQIMEFKEKCILGKSVGLEILGRLLYLTYDKSNNTFVPEKVSQIAQIDWSISSNLWQGNIVKHDPNPVNTAKAYKISGGIIPTKMAVNTAKAALGWQ</sequence>
<dbReference type="KEGG" id="cyc:PCC7424_4839"/>
<dbReference type="eggNOG" id="ENOG5031CHZ">
    <property type="taxonomic scope" value="Bacteria"/>
</dbReference>
<dbReference type="Proteomes" id="UP000002384">
    <property type="component" value="Chromosome"/>
</dbReference>
<dbReference type="EMBL" id="CP001291">
    <property type="protein sequence ID" value="ACK73196.1"/>
    <property type="molecule type" value="Genomic_DNA"/>
</dbReference>
<accession>B7KE78</accession>
<dbReference type="RefSeq" id="WP_015956778.1">
    <property type="nucleotide sequence ID" value="NC_011729.1"/>
</dbReference>
<proteinExistence type="predicted"/>
<dbReference type="AlphaFoldDB" id="B7KE78"/>
<dbReference type="CDD" id="cd16412">
    <property type="entry name" value="dndB"/>
    <property type="match status" value="1"/>
</dbReference>